<keyword evidence="2" id="KW-1185">Reference proteome</keyword>
<dbReference type="Gene3D" id="3.10.310.10">
    <property type="entry name" value="Diaminopimelate Epimerase, Chain A, domain 1"/>
    <property type="match status" value="1"/>
</dbReference>
<evidence type="ECO:0000313" key="2">
    <source>
        <dbReference type="Proteomes" id="UP000241818"/>
    </source>
</evidence>
<dbReference type="InterPro" id="IPR003719">
    <property type="entry name" value="Phenazine_PhzF-like"/>
</dbReference>
<dbReference type="SUPFAM" id="SSF54506">
    <property type="entry name" value="Diaminopimelate epimerase-like"/>
    <property type="match status" value="1"/>
</dbReference>
<gene>
    <name evidence="1" type="ORF">M430DRAFT_37131</name>
</gene>
<dbReference type="InParanoid" id="A0A2T3ARK3"/>
<dbReference type="GO" id="GO:0003824">
    <property type="term" value="F:catalytic activity"/>
    <property type="evidence" value="ECO:0007669"/>
    <property type="project" value="InterPro"/>
</dbReference>
<reference evidence="1 2" key="1">
    <citation type="journal article" date="2018" name="New Phytol.">
        <title>Comparative genomics and transcriptomics depict ericoid mycorrhizal fungi as versatile saprotrophs and plant mutualists.</title>
        <authorList>
            <person name="Martino E."/>
            <person name="Morin E."/>
            <person name="Grelet G.A."/>
            <person name="Kuo A."/>
            <person name="Kohler A."/>
            <person name="Daghino S."/>
            <person name="Barry K.W."/>
            <person name="Cichocki N."/>
            <person name="Clum A."/>
            <person name="Dockter R.B."/>
            <person name="Hainaut M."/>
            <person name="Kuo R.C."/>
            <person name="LaButti K."/>
            <person name="Lindahl B.D."/>
            <person name="Lindquist E.A."/>
            <person name="Lipzen A."/>
            <person name="Khouja H.R."/>
            <person name="Magnuson J."/>
            <person name="Murat C."/>
            <person name="Ohm R.A."/>
            <person name="Singer S.W."/>
            <person name="Spatafora J.W."/>
            <person name="Wang M."/>
            <person name="Veneault-Fourrey C."/>
            <person name="Henrissat B."/>
            <person name="Grigoriev I.V."/>
            <person name="Martin F.M."/>
            <person name="Perotto S."/>
        </authorList>
    </citation>
    <scope>NUCLEOTIDE SEQUENCE [LARGE SCALE GENOMIC DNA]</scope>
    <source>
        <strain evidence="1 2">ATCC 22711</strain>
    </source>
</reference>
<evidence type="ECO:0000313" key="1">
    <source>
        <dbReference type="EMBL" id="PSS09001.1"/>
    </source>
</evidence>
<dbReference type="GeneID" id="36575144"/>
<dbReference type="RefSeq" id="XP_024717299.1">
    <property type="nucleotide sequence ID" value="XM_024867063.1"/>
</dbReference>
<dbReference type="OrthoDB" id="75169at2759"/>
<dbReference type="EMBL" id="KZ679017">
    <property type="protein sequence ID" value="PSS09001.1"/>
    <property type="molecule type" value="Genomic_DNA"/>
</dbReference>
<protein>
    <submittedName>
        <fullName evidence="1">Uncharacterized protein</fullName>
    </submittedName>
</protein>
<proteinExistence type="predicted"/>
<dbReference type="Proteomes" id="UP000241818">
    <property type="component" value="Unassembled WGS sequence"/>
</dbReference>
<accession>A0A2T3ARK3</accession>
<sequence length="144" mass="15616">MSFILVPLPDLPTLAQARANLQDNTYDPSPLDEGWRNGILATMYFVPQGEDAFGRKKYRTRMFGSREDPGTGSASCALGCYLAGKEPAEKNQGPFRFVFEQGVEMGRRNEIAVEVVRGEGGVGIEKVVLSGAAVEVMEGTLLTV</sequence>
<organism evidence="1 2">
    <name type="scientific">Amorphotheca resinae ATCC 22711</name>
    <dbReference type="NCBI Taxonomy" id="857342"/>
    <lineage>
        <taxon>Eukaryota</taxon>
        <taxon>Fungi</taxon>
        <taxon>Dikarya</taxon>
        <taxon>Ascomycota</taxon>
        <taxon>Pezizomycotina</taxon>
        <taxon>Leotiomycetes</taxon>
        <taxon>Helotiales</taxon>
        <taxon>Amorphothecaceae</taxon>
        <taxon>Amorphotheca</taxon>
    </lineage>
</organism>
<dbReference type="AlphaFoldDB" id="A0A2T3ARK3"/>
<name>A0A2T3ARK3_AMORE</name>
<dbReference type="Pfam" id="PF02567">
    <property type="entry name" value="PhzC-PhzF"/>
    <property type="match status" value="1"/>
</dbReference>